<name>A0ABV8ZJ64_9FLAO</name>
<keyword evidence="1" id="KW-0472">Membrane</keyword>
<comment type="caution">
    <text evidence="2">The sequence shown here is derived from an EMBL/GenBank/DDBJ whole genome shotgun (WGS) entry which is preliminary data.</text>
</comment>
<dbReference type="EMBL" id="JBHSFY010000022">
    <property type="protein sequence ID" value="MFC4480091.1"/>
    <property type="molecule type" value="Genomic_DNA"/>
</dbReference>
<evidence type="ECO:0008006" key="4">
    <source>
        <dbReference type="Google" id="ProtNLM"/>
    </source>
</evidence>
<evidence type="ECO:0000256" key="1">
    <source>
        <dbReference type="SAM" id="Phobius"/>
    </source>
</evidence>
<feature type="transmembrane region" description="Helical" evidence="1">
    <location>
        <begin position="162"/>
        <end position="180"/>
    </location>
</feature>
<reference evidence="3" key="1">
    <citation type="journal article" date="2019" name="Int. J. Syst. Evol. Microbiol.">
        <title>The Global Catalogue of Microorganisms (GCM) 10K type strain sequencing project: providing services to taxonomists for standard genome sequencing and annotation.</title>
        <authorList>
            <consortium name="The Broad Institute Genomics Platform"/>
            <consortium name="The Broad Institute Genome Sequencing Center for Infectious Disease"/>
            <person name="Wu L."/>
            <person name="Ma J."/>
        </authorList>
    </citation>
    <scope>NUCLEOTIDE SEQUENCE [LARGE SCALE GENOMIC DNA]</scope>
    <source>
        <strain evidence="3">NBRC 103627</strain>
    </source>
</reference>
<evidence type="ECO:0000313" key="3">
    <source>
        <dbReference type="Proteomes" id="UP001596003"/>
    </source>
</evidence>
<feature type="transmembrane region" description="Helical" evidence="1">
    <location>
        <begin position="140"/>
        <end position="156"/>
    </location>
</feature>
<accession>A0ABV8ZJ64</accession>
<proteinExistence type="predicted"/>
<keyword evidence="1" id="KW-1133">Transmembrane helix</keyword>
<keyword evidence="3" id="KW-1185">Reference proteome</keyword>
<protein>
    <recommendedName>
        <fullName evidence="4">Peptidase</fullName>
    </recommendedName>
</protein>
<organism evidence="2 3">
    <name type="scientific">Flavobacterium chungangensis</name>
    <dbReference type="NCBI Taxonomy" id="2708132"/>
    <lineage>
        <taxon>Bacteria</taxon>
        <taxon>Pseudomonadati</taxon>
        <taxon>Bacteroidota</taxon>
        <taxon>Flavobacteriia</taxon>
        <taxon>Flavobacteriales</taxon>
        <taxon>Flavobacteriaceae</taxon>
        <taxon>Flavobacterium</taxon>
    </lineage>
</organism>
<evidence type="ECO:0000313" key="2">
    <source>
        <dbReference type="EMBL" id="MFC4480091.1"/>
    </source>
</evidence>
<sequence length="185" mass="21199">MAKKSNRNWYFIFIGILMLYFGLSNNVTSKRTELQKITVELENDIASAKGRSTADYKFWTKTFKNRFNILNASVSKDKQDAVANLKKGQKVDLLIKSSDFQSLSEGKNEITVIGLSLNGNSLMTPDEFYHNREWYKIRQGLFALFLGFMLLLNGLAKIPQKINYILIGIFIAAIAIMRFFEIGLY</sequence>
<dbReference type="RefSeq" id="WP_379801335.1">
    <property type="nucleotide sequence ID" value="NZ_JBHSFY010000022.1"/>
</dbReference>
<feature type="transmembrane region" description="Helical" evidence="1">
    <location>
        <begin position="6"/>
        <end position="23"/>
    </location>
</feature>
<keyword evidence="1" id="KW-0812">Transmembrane</keyword>
<dbReference type="Proteomes" id="UP001596003">
    <property type="component" value="Unassembled WGS sequence"/>
</dbReference>
<gene>
    <name evidence="2" type="ORF">ACFO3N_23695</name>
</gene>